<evidence type="ECO:0000259" key="3">
    <source>
        <dbReference type="Pfam" id="PF13360"/>
    </source>
</evidence>
<dbReference type="InterPro" id="IPR015943">
    <property type="entry name" value="WD40/YVTN_repeat-like_dom_sf"/>
</dbReference>
<dbReference type="SMART" id="SM00564">
    <property type="entry name" value="PQQ"/>
    <property type="match status" value="4"/>
</dbReference>
<keyword evidence="5" id="KW-1185">Reference proteome</keyword>
<dbReference type="Proteomes" id="UP001055712">
    <property type="component" value="Unassembled WGS sequence"/>
</dbReference>
<gene>
    <name evidence="4" type="ORF">D9Q98_005228</name>
</gene>
<comment type="caution">
    <text evidence="4">The sequence shown here is derived from an EMBL/GenBank/DDBJ whole genome shotgun (WGS) entry which is preliminary data.</text>
</comment>
<dbReference type="InterPro" id="IPR011047">
    <property type="entry name" value="Quinoprotein_ADH-like_sf"/>
</dbReference>
<feature type="compositionally biased region" description="Pro residues" evidence="1">
    <location>
        <begin position="321"/>
        <end position="348"/>
    </location>
</feature>
<evidence type="ECO:0000313" key="4">
    <source>
        <dbReference type="EMBL" id="KAI3430635.1"/>
    </source>
</evidence>
<feature type="domain" description="Pyrrolo-quinoline quinone repeat" evidence="3">
    <location>
        <begin position="485"/>
        <end position="565"/>
    </location>
</feature>
<sequence>MLRAAVVLALSVGCLHAAAADSFNTQWRLVLPWADPPSDQATPPAVYGGDRIITFAGLEGDSWTLVATAATGPTAGQLLWTTKLPLSASLPSVVAVAGALAVVELDGRVFAVHPGNGSIAWNATSPCSLGDPRMVNSRDVYEAVYLVCNELSGDSTIIALSPADGTATWTLSTSSLAAKLTPVRAAAAATGMFVYADTGSTITALSSSDGALLWQVDVGRLPSTTITTTATHLLLAGDVLLVREFSAGLQYSDGPFSYLALQLNGTQPPSLLWAAGSPEQRDRLPTGVTEVSPVVAPALSLEDDLFYYWSAAVVQAFPPPPSPPLSPPSPPTPPPLPPPMAAPAPAPSPAAGMAVQWIEGGDGTTAPVLSTDNSAAAEERGAASSSPADAATSLQASQAGTSDGAALGRRLTQAAASNSTANATAGLITGSSSDPSTVDLVVQAPPAAAAPPTPAPAVPGAAPEPAPAPAPGAAASPNATAVVPPQTPGVAVETGGVGVVAPEGLVSFPLLKARSISTGEEVWSLQLQPVSAPSAAEGAVAVVTPDGLVVLDAGSGEMVWAVDQKPIGIYPYAPALVAADAAAVRNCLNTLASNSLCIYSQASKEGGAGGGEGTAPALSQPSPTLAAGLSGTSGAVAPRAAAVGLLACAAALLLLM</sequence>
<feature type="chain" id="PRO_5038767350" description="Pyrrolo-quinoline quinone repeat domain-containing protein" evidence="2">
    <location>
        <begin position="21"/>
        <end position="656"/>
    </location>
</feature>
<dbReference type="PANTHER" id="PTHR34512:SF30">
    <property type="entry name" value="OUTER MEMBRANE PROTEIN ASSEMBLY FACTOR BAMB"/>
    <property type="match status" value="1"/>
</dbReference>
<dbReference type="AlphaFoldDB" id="A0A9D4TNP6"/>
<reference evidence="4" key="1">
    <citation type="journal article" date="2019" name="Plant J.">
        <title>Chlorella vulgaris genome assembly and annotation reveals the molecular basis for metabolic acclimation to high light conditions.</title>
        <authorList>
            <person name="Cecchin M."/>
            <person name="Marcolungo L."/>
            <person name="Rossato M."/>
            <person name="Girolomoni L."/>
            <person name="Cosentino E."/>
            <person name="Cuine S."/>
            <person name="Li-Beisson Y."/>
            <person name="Delledonne M."/>
            <person name="Ballottari M."/>
        </authorList>
    </citation>
    <scope>NUCLEOTIDE SEQUENCE</scope>
    <source>
        <strain evidence="4">211/11P</strain>
    </source>
</reference>
<dbReference type="PANTHER" id="PTHR34512">
    <property type="entry name" value="CELL SURFACE PROTEIN"/>
    <property type="match status" value="1"/>
</dbReference>
<accession>A0A9D4TNP6</accession>
<dbReference type="Gene3D" id="2.130.10.10">
    <property type="entry name" value="YVTN repeat-like/Quinoprotein amine dehydrogenase"/>
    <property type="match status" value="2"/>
</dbReference>
<name>A0A9D4TNP6_CHLVU</name>
<dbReference type="SUPFAM" id="SSF50998">
    <property type="entry name" value="Quinoprotein alcohol dehydrogenase-like"/>
    <property type="match status" value="1"/>
</dbReference>
<dbReference type="OrthoDB" id="10265715at2759"/>
<proteinExistence type="predicted"/>
<dbReference type="EMBL" id="SIDB01000007">
    <property type="protein sequence ID" value="KAI3430635.1"/>
    <property type="molecule type" value="Genomic_DNA"/>
</dbReference>
<feature type="compositionally biased region" description="Low complexity" evidence="1">
    <location>
        <begin position="382"/>
        <end position="393"/>
    </location>
</feature>
<dbReference type="Pfam" id="PF13360">
    <property type="entry name" value="PQQ_2"/>
    <property type="match status" value="2"/>
</dbReference>
<dbReference type="InterPro" id="IPR018391">
    <property type="entry name" value="PQQ_b-propeller_rpt"/>
</dbReference>
<evidence type="ECO:0000313" key="5">
    <source>
        <dbReference type="Proteomes" id="UP001055712"/>
    </source>
</evidence>
<organism evidence="4 5">
    <name type="scientific">Chlorella vulgaris</name>
    <name type="common">Green alga</name>
    <dbReference type="NCBI Taxonomy" id="3077"/>
    <lineage>
        <taxon>Eukaryota</taxon>
        <taxon>Viridiplantae</taxon>
        <taxon>Chlorophyta</taxon>
        <taxon>core chlorophytes</taxon>
        <taxon>Trebouxiophyceae</taxon>
        <taxon>Chlorellales</taxon>
        <taxon>Chlorellaceae</taxon>
        <taxon>Chlorella clade</taxon>
        <taxon>Chlorella</taxon>
    </lineage>
</organism>
<dbReference type="InterPro" id="IPR002372">
    <property type="entry name" value="PQQ_rpt_dom"/>
</dbReference>
<feature type="compositionally biased region" description="Pro residues" evidence="1">
    <location>
        <begin position="448"/>
        <end position="470"/>
    </location>
</feature>
<protein>
    <recommendedName>
        <fullName evidence="3">Pyrrolo-quinoline quinone repeat domain-containing protein</fullName>
    </recommendedName>
</protein>
<keyword evidence="2" id="KW-0732">Signal</keyword>
<feature type="region of interest" description="Disordered" evidence="1">
    <location>
        <begin position="321"/>
        <end position="404"/>
    </location>
</feature>
<reference evidence="4" key="2">
    <citation type="submission" date="2020-11" db="EMBL/GenBank/DDBJ databases">
        <authorList>
            <person name="Cecchin M."/>
            <person name="Marcolungo L."/>
            <person name="Rossato M."/>
            <person name="Girolomoni L."/>
            <person name="Cosentino E."/>
            <person name="Cuine S."/>
            <person name="Li-Beisson Y."/>
            <person name="Delledonne M."/>
            <person name="Ballottari M."/>
        </authorList>
    </citation>
    <scope>NUCLEOTIDE SEQUENCE</scope>
    <source>
        <strain evidence="4">211/11P</strain>
        <tissue evidence="4">Whole cell</tissue>
    </source>
</reference>
<evidence type="ECO:0000256" key="1">
    <source>
        <dbReference type="SAM" id="MobiDB-lite"/>
    </source>
</evidence>
<feature type="signal peptide" evidence="2">
    <location>
        <begin position="1"/>
        <end position="20"/>
    </location>
</feature>
<dbReference type="Gene3D" id="2.40.128.630">
    <property type="match status" value="1"/>
</dbReference>
<evidence type="ECO:0000256" key="2">
    <source>
        <dbReference type="SAM" id="SignalP"/>
    </source>
</evidence>
<feature type="region of interest" description="Disordered" evidence="1">
    <location>
        <begin position="447"/>
        <end position="487"/>
    </location>
</feature>
<feature type="domain" description="Pyrrolo-quinoline quinone repeat" evidence="3">
    <location>
        <begin position="70"/>
        <end position="247"/>
    </location>
</feature>
<feature type="compositionally biased region" description="Low complexity" evidence="1">
    <location>
        <begin position="471"/>
        <end position="487"/>
    </location>
</feature>